<proteinExistence type="predicted"/>
<evidence type="ECO:0000256" key="1">
    <source>
        <dbReference type="SAM" id="MobiDB-lite"/>
    </source>
</evidence>
<protein>
    <submittedName>
        <fullName evidence="2">Uncharacterized protein</fullName>
    </submittedName>
</protein>
<name>A0AA48Y3W1_9CAUD</name>
<feature type="region of interest" description="Disordered" evidence="1">
    <location>
        <begin position="1"/>
        <end position="20"/>
    </location>
</feature>
<sequence length="60" mass="6752">MNDENGGPQGGPLFLEPPRPADDLEETFVLLPIVDEPGEFMAVFSDGSYTRWIPSRWRSD</sequence>
<evidence type="ECO:0000313" key="2">
    <source>
        <dbReference type="EMBL" id="UIW13452.1"/>
    </source>
</evidence>
<gene>
    <name evidence="2" type="primary">36</name>
    <name evidence="2" type="ORF">SEA_AMYEV_36</name>
</gene>
<dbReference type="GeneID" id="77954124"/>
<organism evidence="2 3">
    <name type="scientific">Arthrobacter phage Amyev</name>
    <dbReference type="NCBI Taxonomy" id="2832315"/>
    <lineage>
        <taxon>Viruses</taxon>
        <taxon>Duplodnaviria</taxon>
        <taxon>Heunggongvirae</taxon>
        <taxon>Uroviricota</taxon>
        <taxon>Caudoviricetes</taxon>
        <taxon>Casidaviridae</taxon>
        <taxon>Yangvirus</taxon>
        <taxon>Yangvirus amyev</taxon>
    </lineage>
</organism>
<keyword evidence="3" id="KW-1185">Reference proteome</keyword>
<evidence type="ECO:0000313" key="3">
    <source>
        <dbReference type="Proteomes" id="UP001200073"/>
    </source>
</evidence>
<reference evidence="2" key="1">
    <citation type="submission" date="2021-11" db="EMBL/GenBank/DDBJ databases">
        <authorList>
            <person name="Furlong K.P."/>
            <person name="Ghanmi N."/>
            <person name="Islam M.S."/>
            <person name="Jung D."/>
            <person name="Madani M.T."/>
            <person name="Petrova A."/>
            <person name="Ristovski M."/>
            <person name="Salikini A."/>
            <person name="Uppal M."/>
            <person name="Tran A."/>
            <person name="Tremblay V."/>
            <person name="Williams E."/>
            <person name="Giles L."/>
            <person name="McCarthy L."/>
            <person name="Wheaton K.A."/>
            <person name="Chan K."/>
            <person name="Rudner A.D."/>
            <person name="Beyer A.R."/>
            <person name="Chong R.A."/>
            <person name="Edgington N.P."/>
            <person name="Freise A.C."/>
            <person name="Garcia Costas A.M."/>
            <person name="Gibb B.P."/>
            <person name="Klyczek K.K."/>
            <person name="Swerdlow S.J."/>
            <person name="Garlena R.A."/>
            <person name="Russell D.A."/>
            <person name="Jacobs-Sera D."/>
            <person name="Hatfull G.F."/>
        </authorList>
    </citation>
    <scope>NUCLEOTIDE SEQUENCE</scope>
</reference>
<accession>A0AA48Y3W1</accession>
<dbReference type="EMBL" id="OL549191">
    <property type="protein sequence ID" value="UIW13452.1"/>
    <property type="molecule type" value="Genomic_DNA"/>
</dbReference>
<dbReference type="KEGG" id="vg:77954124"/>
<dbReference type="RefSeq" id="YP_010677739.1">
    <property type="nucleotide sequence ID" value="NC_071025.1"/>
</dbReference>
<dbReference type="Proteomes" id="UP001200073">
    <property type="component" value="Segment"/>
</dbReference>